<keyword evidence="5" id="KW-1185">Reference proteome</keyword>
<keyword evidence="3" id="KW-0472">Membrane</keyword>
<organism evidence="4 5">
    <name type="scientific">Schizophyllum amplum</name>
    <dbReference type="NCBI Taxonomy" id="97359"/>
    <lineage>
        <taxon>Eukaryota</taxon>
        <taxon>Fungi</taxon>
        <taxon>Dikarya</taxon>
        <taxon>Basidiomycota</taxon>
        <taxon>Agaricomycotina</taxon>
        <taxon>Agaricomycetes</taxon>
        <taxon>Agaricomycetidae</taxon>
        <taxon>Agaricales</taxon>
        <taxon>Schizophyllaceae</taxon>
        <taxon>Schizophyllum</taxon>
    </lineage>
</organism>
<protein>
    <submittedName>
        <fullName evidence="4">Uncharacterized protein</fullName>
    </submittedName>
</protein>
<evidence type="ECO:0000256" key="3">
    <source>
        <dbReference type="SAM" id="Phobius"/>
    </source>
</evidence>
<evidence type="ECO:0000256" key="2">
    <source>
        <dbReference type="SAM" id="MobiDB-lite"/>
    </source>
</evidence>
<feature type="region of interest" description="Disordered" evidence="2">
    <location>
        <begin position="241"/>
        <end position="388"/>
    </location>
</feature>
<keyword evidence="1" id="KW-0175">Coiled coil</keyword>
<keyword evidence="3" id="KW-1133">Transmembrane helix</keyword>
<sequence length="388" mass="41250">MALYDIARSAGAAIGARVGAAHAHILILLVLSILALAAFTLRVRRTCIRIAQAARTLELEREAADLARALDAARAALLASEKEREFARVVRLVDEMRVACLQQRARYVEGRNAELEARAAAAKQEFVQLEERGAELLRRHTDAEHEKGVLGREAQRLSKAVDAYESLFFGEEGEEEVGAKERAPRSVVDTMCAAAPFLKRPSIEFLAPAARASLENVIALPPHCEEDDDLTLTMSSTCGSHMSFAPPSSTGSKASPSASQSSPSPPTSSQPAPKSSLSSLKADSFPAALRERTSSRGRLLSSASRARLSSMMGKKPKTVAEKEAKAAAGKEAKAVADKTGGKEAKLAGKAGGKDTKAAAGKETASTDKASDLKKKKSASSASKRIWRF</sequence>
<gene>
    <name evidence="4" type="ORF">BD626DRAFT_565918</name>
</gene>
<evidence type="ECO:0000256" key="1">
    <source>
        <dbReference type="SAM" id="Coils"/>
    </source>
</evidence>
<dbReference type="Proteomes" id="UP000320762">
    <property type="component" value="Unassembled WGS sequence"/>
</dbReference>
<dbReference type="EMBL" id="VDMD01000003">
    <property type="protein sequence ID" value="TRM66842.1"/>
    <property type="molecule type" value="Genomic_DNA"/>
</dbReference>
<keyword evidence="3" id="KW-0812">Transmembrane</keyword>
<dbReference type="OrthoDB" id="10357003at2759"/>
<evidence type="ECO:0000313" key="4">
    <source>
        <dbReference type="EMBL" id="TRM66842.1"/>
    </source>
</evidence>
<proteinExistence type="predicted"/>
<comment type="caution">
    <text evidence="4">The sequence shown here is derived from an EMBL/GenBank/DDBJ whole genome shotgun (WGS) entry which is preliminary data.</text>
</comment>
<feature type="compositionally biased region" description="Low complexity" evidence="2">
    <location>
        <begin position="245"/>
        <end position="262"/>
    </location>
</feature>
<feature type="transmembrane region" description="Helical" evidence="3">
    <location>
        <begin position="20"/>
        <end position="41"/>
    </location>
</feature>
<feature type="compositionally biased region" description="Low complexity" evidence="2">
    <location>
        <begin position="296"/>
        <end position="310"/>
    </location>
</feature>
<reference evidence="4 5" key="1">
    <citation type="journal article" date="2019" name="New Phytol.">
        <title>Comparative genomics reveals unique wood-decay strategies and fruiting body development in the Schizophyllaceae.</title>
        <authorList>
            <person name="Almasi E."/>
            <person name="Sahu N."/>
            <person name="Krizsan K."/>
            <person name="Balint B."/>
            <person name="Kovacs G.M."/>
            <person name="Kiss B."/>
            <person name="Cseklye J."/>
            <person name="Drula E."/>
            <person name="Henrissat B."/>
            <person name="Nagy I."/>
            <person name="Chovatia M."/>
            <person name="Adam C."/>
            <person name="LaButti K."/>
            <person name="Lipzen A."/>
            <person name="Riley R."/>
            <person name="Grigoriev I.V."/>
            <person name="Nagy L.G."/>
        </authorList>
    </citation>
    <scope>NUCLEOTIDE SEQUENCE [LARGE SCALE GENOMIC DNA]</scope>
    <source>
        <strain evidence="4 5">NL-1724</strain>
    </source>
</reference>
<accession>A0A550CPV6</accession>
<evidence type="ECO:0000313" key="5">
    <source>
        <dbReference type="Proteomes" id="UP000320762"/>
    </source>
</evidence>
<feature type="compositionally biased region" description="Basic and acidic residues" evidence="2">
    <location>
        <begin position="318"/>
        <end position="356"/>
    </location>
</feature>
<name>A0A550CPV6_9AGAR</name>
<feature type="compositionally biased region" description="Low complexity" evidence="2">
    <location>
        <begin position="269"/>
        <end position="284"/>
    </location>
</feature>
<feature type="compositionally biased region" description="Low complexity" evidence="2">
    <location>
        <begin position="378"/>
        <end position="388"/>
    </location>
</feature>
<dbReference type="AlphaFoldDB" id="A0A550CPV6"/>
<feature type="coiled-coil region" evidence="1">
    <location>
        <begin position="56"/>
        <end position="139"/>
    </location>
</feature>